<evidence type="ECO:0000313" key="12">
    <source>
        <dbReference type="EMBL" id="CAD7575531.1"/>
    </source>
</evidence>
<dbReference type="InterPro" id="IPR001878">
    <property type="entry name" value="Znf_CCHC"/>
</dbReference>
<evidence type="ECO:0000256" key="3">
    <source>
        <dbReference type="ARBA" id="ARBA00022737"/>
    </source>
</evidence>
<feature type="compositionally biased region" description="Polar residues" evidence="10">
    <location>
        <begin position="105"/>
        <end position="123"/>
    </location>
</feature>
<sequence length="951" mass="106502">MLVVLSCSTAEDGEIEVRISPPSILEKDDGFSSDSGSKSSSGTEDYYEEQLYALAHFSDPNKTNPNSDAIEVLQNTVDPNTPYQPSRWNKVMRLQGAQIIENADNPDNSITKRVSTFDSSSPAENYIPLGLNNYNAEQSRERIRRPNRGNRYSKTRKPRGSLPEFDGGHAASDRSSGNYNTDPINYPFSTNNKYSNHLRVKSSKKNNSNQLGLENQGNISTPSPTHESLKVNGVNVNVYSSNHPTETVAERNQSLTSEVSIADRNETDQDLNKASSAPILSVDQNDQSENASLYKDAILDESVNADQDISSKQLSTSDSLVINQNQSSKSVNSLQNTNLNTCGDDTVLISISSDESSDSAMSFIVDSDDTTSSSRSRRSSSVEIIILSKSDSESDSELIVLECSDIEKVEYSDVEILTPPVKTPPPLVTLESDEETQLQQDNQVISSPKSTNTSKDIIKNKKQNQQNSSNSSVNISTSSVGGHIPLNGDNNANADVQILPETSDESQDDFLGSSDSNSNDRLVIDMDLNPSGQPEKVVSNVNNVAVTVKERQTERLRKKIRKKKEKRSNALTNVEEERLFIEANEHFNHTVLQDQMSNDIALWRVQPSDYATSTKSRFSKLRCHNCKELGHVVSRCTAPTKKTLCIMCGRQGHTYTRCRDIICLKAGVRCQTSELGVRCSLLSPGTDLSDCQTLTSPLTRHLVNVGNARPPPWFGFHCGEPWTSWSTVGCDQCRTIKVQCHFCRSMDHLKNACPEVWRRYHSTVEDYIEQFDPPPAHYKPNSELSCPNCTKKGHKFEDCKMSIPIKKHRPDSFNGHGIYDRHTEQETDIYYSRGLTHHKRYSLPEKVNSFVDLSRHLPAPSTSREPPGASVDPSEVLQMVLNKGMRQPKSRTRNNRKKRARQTMQFEETRINKQLKIMRKKDLAKKRLAKKNLKMKQIFARNINNTSGPHW</sequence>
<keyword evidence="2" id="KW-0479">Metal-binding</keyword>
<evidence type="ECO:0000256" key="2">
    <source>
        <dbReference type="ARBA" id="ARBA00022723"/>
    </source>
</evidence>
<feature type="domain" description="CCHC-type" evidence="11">
    <location>
        <begin position="622"/>
        <end position="638"/>
    </location>
</feature>
<dbReference type="SMART" id="SM00343">
    <property type="entry name" value="ZnF_C2HC"/>
    <property type="match status" value="4"/>
</dbReference>
<evidence type="ECO:0000256" key="6">
    <source>
        <dbReference type="ARBA" id="ARBA00023242"/>
    </source>
</evidence>
<keyword evidence="6" id="KW-0539">Nucleus</keyword>
<feature type="region of interest" description="Disordered" evidence="10">
    <location>
        <begin position="262"/>
        <end position="286"/>
    </location>
</feature>
<feature type="compositionally biased region" description="Low complexity" evidence="10">
    <location>
        <begin position="32"/>
        <end position="42"/>
    </location>
</feature>
<dbReference type="GO" id="GO:0071038">
    <property type="term" value="P:TRAMP-dependent tRNA surveillance pathway"/>
    <property type="evidence" value="ECO:0007669"/>
    <property type="project" value="TreeGrafter"/>
</dbReference>
<dbReference type="AlphaFoldDB" id="A0A7R9JAH4"/>
<keyword evidence="3" id="KW-0677">Repeat</keyword>
<feature type="region of interest" description="Disordered" evidence="10">
    <location>
        <begin position="103"/>
        <end position="229"/>
    </location>
</feature>
<dbReference type="GO" id="GO:0071036">
    <property type="term" value="P:nuclear polyadenylation-dependent snoRNA catabolic process"/>
    <property type="evidence" value="ECO:0007669"/>
    <property type="project" value="TreeGrafter"/>
</dbReference>
<evidence type="ECO:0000256" key="5">
    <source>
        <dbReference type="ARBA" id="ARBA00022833"/>
    </source>
</evidence>
<gene>
    <name evidence="12" type="ORF">TCMB3V08_LOCUS8121</name>
</gene>
<feature type="domain" description="CCHC-type" evidence="11">
    <location>
        <begin position="739"/>
        <end position="755"/>
    </location>
</feature>
<name>A0A7R9JAH4_TIMCA</name>
<evidence type="ECO:0000256" key="10">
    <source>
        <dbReference type="SAM" id="MobiDB-lite"/>
    </source>
</evidence>
<dbReference type="InterPro" id="IPR036875">
    <property type="entry name" value="Znf_CCHC_sf"/>
</dbReference>
<reference evidence="12" key="1">
    <citation type="submission" date="2020-11" db="EMBL/GenBank/DDBJ databases">
        <authorList>
            <person name="Tran Van P."/>
        </authorList>
    </citation>
    <scope>NUCLEOTIDE SEQUENCE</scope>
</reference>
<feature type="compositionally biased region" description="Basic and acidic residues" evidence="10">
    <location>
        <begin position="262"/>
        <end position="271"/>
    </location>
</feature>
<dbReference type="GO" id="GO:0071035">
    <property type="term" value="P:nuclear polyadenylation-dependent rRNA catabolic process"/>
    <property type="evidence" value="ECO:0007669"/>
    <property type="project" value="TreeGrafter"/>
</dbReference>
<dbReference type="GO" id="GO:0071039">
    <property type="term" value="P:nuclear polyadenylation-dependent CUT catabolic process"/>
    <property type="evidence" value="ECO:0007669"/>
    <property type="project" value="TreeGrafter"/>
</dbReference>
<dbReference type="GO" id="GO:0071037">
    <property type="term" value="P:nuclear polyadenylation-dependent snRNA catabolic process"/>
    <property type="evidence" value="ECO:0007669"/>
    <property type="project" value="TreeGrafter"/>
</dbReference>
<accession>A0A7R9JAH4</accession>
<comment type="subcellular location">
    <subcellularLocation>
        <location evidence="1">Nucleus</location>
    </subcellularLocation>
</comment>
<feature type="compositionally biased region" description="Basic residues" evidence="10">
    <location>
        <begin position="142"/>
        <end position="159"/>
    </location>
</feature>
<dbReference type="PANTHER" id="PTHR46543:SF1">
    <property type="entry name" value="ZINC FINGER CCHC DOMAIN-CONTAINING PROTEIN 7"/>
    <property type="match status" value="1"/>
</dbReference>
<dbReference type="GO" id="GO:0003723">
    <property type="term" value="F:RNA binding"/>
    <property type="evidence" value="ECO:0007669"/>
    <property type="project" value="TreeGrafter"/>
</dbReference>
<feature type="region of interest" description="Disordered" evidence="10">
    <location>
        <begin position="16"/>
        <end position="45"/>
    </location>
</feature>
<feature type="coiled-coil region" evidence="9">
    <location>
        <begin position="546"/>
        <end position="577"/>
    </location>
</feature>
<evidence type="ECO:0000259" key="11">
    <source>
        <dbReference type="SMART" id="SM00343"/>
    </source>
</evidence>
<evidence type="ECO:0000256" key="1">
    <source>
        <dbReference type="ARBA" id="ARBA00004123"/>
    </source>
</evidence>
<feature type="compositionally biased region" description="Polar residues" evidence="10">
    <location>
        <begin position="205"/>
        <end position="226"/>
    </location>
</feature>
<keyword evidence="4" id="KW-0863">Zinc-finger</keyword>
<keyword evidence="9" id="KW-0175">Coiled coil</keyword>
<feature type="compositionally biased region" description="Polar residues" evidence="10">
    <location>
        <begin position="437"/>
        <end position="453"/>
    </location>
</feature>
<feature type="region of interest" description="Disordered" evidence="10">
    <location>
        <begin position="417"/>
        <end position="494"/>
    </location>
</feature>
<feature type="compositionally biased region" description="Low complexity" evidence="10">
    <location>
        <begin position="463"/>
        <end position="479"/>
    </location>
</feature>
<feature type="compositionally biased region" description="Polar residues" evidence="10">
    <location>
        <begin position="173"/>
        <end position="195"/>
    </location>
</feature>
<dbReference type="EMBL" id="OE183307">
    <property type="protein sequence ID" value="CAD7575531.1"/>
    <property type="molecule type" value="Genomic_DNA"/>
</dbReference>
<feature type="domain" description="CCHC-type" evidence="11">
    <location>
        <begin position="785"/>
        <end position="801"/>
    </location>
</feature>
<dbReference type="PANTHER" id="PTHR46543">
    <property type="entry name" value="ZINC FINGER CCHC DOMAIN-CONTAINING PROTEIN 7"/>
    <property type="match status" value="1"/>
</dbReference>
<evidence type="ECO:0000256" key="9">
    <source>
        <dbReference type="SAM" id="Coils"/>
    </source>
</evidence>
<dbReference type="SUPFAM" id="SSF57756">
    <property type="entry name" value="Retrovirus zinc finger-like domains"/>
    <property type="match status" value="1"/>
</dbReference>
<protein>
    <recommendedName>
        <fullName evidence="7">Zinc finger CCHC domain-containing protein 7</fullName>
    </recommendedName>
    <alternativeName>
        <fullName evidence="8">TRAMP-like complex RNA-binding factor ZCCHC7</fullName>
    </alternativeName>
</protein>
<dbReference type="GO" id="GO:0071031">
    <property type="term" value="P:nuclear mRNA surveillance of mRNA 3'-end processing"/>
    <property type="evidence" value="ECO:0007669"/>
    <property type="project" value="TreeGrafter"/>
</dbReference>
<dbReference type="GO" id="GO:0008270">
    <property type="term" value="F:zinc ion binding"/>
    <property type="evidence" value="ECO:0007669"/>
    <property type="project" value="UniProtKB-KW"/>
</dbReference>
<feature type="domain" description="CCHC-type" evidence="11">
    <location>
        <begin position="644"/>
        <end position="660"/>
    </location>
</feature>
<organism evidence="12">
    <name type="scientific">Timema californicum</name>
    <name type="common">California timema</name>
    <name type="synonym">Walking stick</name>
    <dbReference type="NCBI Taxonomy" id="61474"/>
    <lineage>
        <taxon>Eukaryota</taxon>
        <taxon>Metazoa</taxon>
        <taxon>Ecdysozoa</taxon>
        <taxon>Arthropoda</taxon>
        <taxon>Hexapoda</taxon>
        <taxon>Insecta</taxon>
        <taxon>Pterygota</taxon>
        <taxon>Neoptera</taxon>
        <taxon>Polyneoptera</taxon>
        <taxon>Phasmatodea</taxon>
        <taxon>Timematodea</taxon>
        <taxon>Timematoidea</taxon>
        <taxon>Timematidae</taxon>
        <taxon>Timema</taxon>
    </lineage>
</organism>
<evidence type="ECO:0000256" key="8">
    <source>
        <dbReference type="ARBA" id="ARBA00043023"/>
    </source>
</evidence>
<dbReference type="InterPro" id="IPR051644">
    <property type="entry name" value="TRAMP_AT-DNA-binding"/>
</dbReference>
<proteinExistence type="predicted"/>
<dbReference type="GO" id="GO:0031499">
    <property type="term" value="C:TRAMP complex"/>
    <property type="evidence" value="ECO:0007669"/>
    <property type="project" value="TreeGrafter"/>
</dbReference>
<dbReference type="Gene3D" id="4.10.60.10">
    <property type="entry name" value="Zinc finger, CCHC-type"/>
    <property type="match status" value="2"/>
</dbReference>
<evidence type="ECO:0000256" key="4">
    <source>
        <dbReference type="ARBA" id="ARBA00022771"/>
    </source>
</evidence>
<evidence type="ECO:0000256" key="7">
    <source>
        <dbReference type="ARBA" id="ARBA00041190"/>
    </source>
</evidence>
<keyword evidence="5" id="KW-0862">Zinc</keyword>